<dbReference type="InterPro" id="IPR017926">
    <property type="entry name" value="GATASE"/>
</dbReference>
<sequence length="275" mass="32132">MSIKVAILDMYDGHANQGMKCIKDILKKYRNNHSVDLTFEVFDVRAKNELPDTSFDIYISTGGPGSPVESEGSAWENSYFAFIDELEAINRDPNRSDKKFGFFICHSFQLMCRKYQLGKVAKRRSTSFGIFPIYKTDQWDQEEIFSGTEETFYAVDSRDWQVIEPDEAQFEKTGAKLLAIEKERTHVDLERCMMAIRFNDYFFGTQFHPEADPIGMRTYLLEEENKERVIKHHGEKKYYEMLHLLENPVELELTRKEIIPSFIHNAITSMLSQEV</sequence>
<evidence type="ECO:0000313" key="5">
    <source>
        <dbReference type="Proteomes" id="UP001570846"/>
    </source>
</evidence>
<comment type="caution">
    <text evidence="2">The sequence shown here is derived from an EMBL/GenBank/DDBJ whole genome shotgun (WGS) entry which is preliminary data.</text>
</comment>
<accession>A0A5M8Q710</accession>
<evidence type="ECO:0000259" key="1">
    <source>
        <dbReference type="Pfam" id="PF00117"/>
    </source>
</evidence>
<evidence type="ECO:0000313" key="3">
    <source>
        <dbReference type="EMBL" id="MFA1773578.1"/>
    </source>
</evidence>
<reference evidence="3 5" key="3">
    <citation type="submission" date="2024-08" db="EMBL/GenBank/DDBJ databases">
        <authorList>
            <person name="Wei W."/>
        </authorList>
    </citation>
    <scope>NUCLEOTIDE SEQUENCE [LARGE SCALE GENOMIC DNA]</scope>
    <source>
        <strain evidence="3 5">XU2</strain>
    </source>
</reference>
<feature type="domain" description="Glutamine amidotransferase" evidence="1">
    <location>
        <begin position="37"/>
        <end position="222"/>
    </location>
</feature>
<keyword evidence="5" id="KW-1185">Reference proteome</keyword>
<reference evidence="2 4" key="2">
    <citation type="submission" date="2019-09" db="EMBL/GenBank/DDBJ databases">
        <title>A bacterium isolated from glacier soil.</title>
        <authorList>
            <person name="Liu Q."/>
        </authorList>
    </citation>
    <scope>NUCLEOTIDE SEQUENCE [LARGE SCALE GENOMIC DNA]</scope>
    <source>
        <strain evidence="2 4">MDT1-10-3</strain>
    </source>
</reference>
<dbReference type="AlphaFoldDB" id="A0A5M8Q710"/>
<name>A0A5M8Q710_9BACT</name>
<gene>
    <name evidence="3" type="ORF">ACD591_19920</name>
    <name evidence="2" type="ORF">FOE74_19230</name>
</gene>
<dbReference type="Proteomes" id="UP000323866">
    <property type="component" value="Unassembled WGS sequence"/>
</dbReference>
<dbReference type="InterPro" id="IPR029062">
    <property type="entry name" value="Class_I_gatase-like"/>
</dbReference>
<reference evidence="2 4" key="1">
    <citation type="submission" date="2019-07" db="EMBL/GenBank/DDBJ databases">
        <authorList>
            <person name="Qu J.-H."/>
        </authorList>
    </citation>
    <scope>NUCLEOTIDE SEQUENCE [LARGE SCALE GENOMIC DNA]</scope>
    <source>
        <strain evidence="2 4">MDT1-10-3</strain>
    </source>
</reference>
<dbReference type="RefSeq" id="WP_149100267.1">
    <property type="nucleotide sequence ID" value="NZ_BMMG01000008.1"/>
</dbReference>
<protein>
    <submittedName>
        <fullName evidence="2">GMP synthase</fullName>
    </submittedName>
    <submittedName>
        <fullName evidence="3">Type 1 glutamine amidotransferase</fullName>
    </submittedName>
</protein>
<dbReference type="SUPFAM" id="SSF52317">
    <property type="entry name" value="Class I glutamine amidotransferase-like"/>
    <property type="match status" value="1"/>
</dbReference>
<organism evidence="2 4">
    <name type="scientific">Rufibacter glacialis</name>
    <dbReference type="NCBI Taxonomy" id="1259555"/>
    <lineage>
        <taxon>Bacteria</taxon>
        <taxon>Pseudomonadati</taxon>
        <taxon>Bacteroidota</taxon>
        <taxon>Cytophagia</taxon>
        <taxon>Cytophagales</taxon>
        <taxon>Hymenobacteraceae</taxon>
        <taxon>Rufibacter</taxon>
    </lineage>
</organism>
<dbReference type="Pfam" id="PF00117">
    <property type="entry name" value="GATase"/>
    <property type="match status" value="1"/>
</dbReference>
<dbReference type="EMBL" id="JBGOGF010000014">
    <property type="protein sequence ID" value="MFA1773578.1"/>
    <property type="molecule type" value="Genomic_DNA"/>
</dbReference>
<dbReference type="PROSITE" id="PS51273">
    <property type="entry name" value="GATASE_TYPE_1"/>
    <property type="match status" value="1"/>
</dbReference>
<dbReference type="Gene3D" id="3.40.50.880">
    <property type="match status" value="1"/>
</dbReference>
<keyword evidence="3" id="KW-0315">Glutamine amidotransferase</keyword>
<dbReference type="OrthoDB" id="639921at2"/>
<dbReference type="Proteomes" id="UP001570846">
    <property type="component" value="Unassembled WGS sequence"/>
</dbReference>
<proteinExistence type="predicted"/>
<dbReference type="EMBL" id="VKKZ01000025">
    <property type="protein sequence ID" value="KAA6430610.1"/>
    <property type="molecule type" value="Genomic_DNA"/>
</dbReference>
<evidence type="ECO:0000313" key="2">
    <source>
        <dbReference type="EMBL" id="KAA6430610.1"/>
    </source>
</evidence>
<evidence type="ECO:0000313" key="4">
    <source>
        <dbReference type="Proteomes" id="UP000323866"/>
    </source>
</evidence>